<evidence type="ECO:0000256" key="3">
    <source>
        <dbReference type="ARBA" id="ARBA00007685"/>
    </source>
</evidence>
<keyword evidence="5 10" id="KW-0812">Transmembrane</keyword>
<dbReference type="PANTHER" id="PTHR28677">
    <property type="entry name" value="DOLICHYL-DIPHOSPHOOLIGOSACCHARIDE--PROTEIN GLYCOSYLTRANSFERASE SUBUNIT 4A-RELATED"/>
    <property type="match status" value="1"/>
</dbReference>
<comment type="caution">
    <text evidence="11">The sequence shown here is derived from an EMBL/GenBank/DDBJ whole genome shotgun (WGS) entry which is preliminary data.</text>
</comment>
<comment type="function">
    <text evidence="1">Subunit of the oligosaccharyl transferase (OST) complex that catalyzes the initial transfer of a defined glycan (Glc(3)Man(9)GlcNAc(2) in eukaryotes) from the lipid carrier dolichol-pyrophosphate to an asparagine residue within an Asn-X-Ser/Thr consensus motif in nascent polypeptide chains, the first step in protein N-glycosylation. N-glycosylation occurs cotranslationally and the complex associates with the Sec61 complex at the channel-forming translocon complex that mediates protein translocation across the endoplasmic reticulum (ER). All subunits are required for a maximal enzyme activity.</text>
</comment>
<evidence type="ECO:0000256" key="4">
    <source>
        <dbReference type="ARBA" id="ARBA00011157"/>
    </source>
</evidence>
<comment type="subcellular location">
    <subcellularLocation>
        <location evidence="2">Endoplasmic reticulum membrane</location>
        <topology evidence="2">Single-pass type III membrane protein</topology>
    </subcellularLocation>
</comment>
<dbReference type="OrthoDB" id="2124077at2759"/>
<comment type="subunit">
    <text evidence="4">Component of the oligosaccharyltransferase (OST) complex.</text>
</comment>
<dbReference type="GO" id="GO:0016740">
    <property type="term" value="F:transferase activity"/>
    <property type="evidence" value="ECO:0007669"/>
    <property type="project" value="UniProtKB-KW"/>
</dbReference>
<evidence type="ECO:0000256" key="10">
    <source>
        <dbReference type="SAM" id="Phobius"/>
    </source>
</evidence>
<evidence type="ECO:0000256" key="7">
    <source>
        <dbReference type="ARBA" id="ARBA00022968"/>
    </source>
</evidence>
<gene>
    <name evidence="11" type="ORF">STAS_16432</name>
</gene>
<evidence type="ECO:0000256" key="2">
    <source>
        <dbReference type="ARBA" id="ARBA00004643"/>
    </source>
</evidence>
<keyword evidence="6" id="KW-0256">Endoplasmic reticulum</keyword>
<evidence type="ECO:0000256" key="5">
    <source>
        <dbReference type="ARBA" id="ARBA00022692"/>
    </source>
</evidence>
<sequence length="157" mass="17775">MHSQFFLTSPHETTAAVVQIPRPPLVFAGATDKTGEEDFLDCSYKPIDQSFNVDSITPSRFQMLSMVDGVIWKFVNTGPMIYGQIHMIDDQDLGFFANFLGIFIFVLVIAYHYVMADPKYEGQLGDKFGPPFNPKFSFVLAFSTFCIDLILAYFDLE</sequence>
<evidence type="ECO:0000256" key="8">
    <source>
        <dbReference type="ARBA" id="ARBA00022989"/>
    </source>
</evidence>
<accession>A0A5A7Q3S4</accession>
<protein>
    <submittedName>
        <fullName evidence="11">Glycosyltransferase subunit 4</fullName>
    </submittedName>
</protein>
<keyword evidence="7" id="KW-0735">Signal-anchor</keyword>
<evidence type="ECO:0000256" key="9">
    <source>
        <dbReference type="ARBA" id="ARBA00023136"/>
    </source>
</evidence>
<dbReference type="AlphaFoldDB" id="A0A5A7Q3S4"/>
<reference evidence="12" key="1">
    <citation type="journal article" date="2019" name="Curr. Biol.">
        <title>Genome Sequence of Striga asiatica Provides Insight into the Evolution of Plant Parasitism.</title>
        <authorList>
            <person name="Yoshida S."/>
            <person name="Kim S."/>
            <person name="Wafula E.K."/>
            <person name="Tanskanen J."/>
            <person name="Kim Y.M."/>
            <person name="Honaas L."/>
            <person name="Yang Z."/>
            <person name="Spallek T."/>
            <person name="Conn C.E."/>
            <person name="Ichihashi Y."/>
            <person name="Cheong K."/>
            <person name="Cui S."/>
            <person name="Der J.P."/>
            <person name="Gundlach H."/>
            <person name="Jiao Y."/>
            <person name="Hori C."/>
            <person name="Ishida J.K."/>
            <person name="Kasahara H."/>
            <person name="Kiba T."/>
            <person name="Kim M.S."/>
            <person name="Koo N."/>
            <person name="Laohavisit A."/>
            <person name="Lee Y.H."/>
            <person name="Lumba S."/>
            <person name="McCourt P."/>
            <person name="Mortimer J.C."/>
            <person name="Mutuku J.M."/>
            <person name="Nomura T."/>
            <person name="Sasaki-Sekimoto Y."/>
            <person name="Seto Y."/>
            <person name="Wang Y."/>
            <person name="Wakatake T."/>
            <person name="Sakakibara H."/>
            <person name="Demura T."/>
            <person name="Yamaguchi S."/>
            <person name="Yoneyama K."/>
            <person name="Manabe R.I."/>
            <person name="Nelson D.C."/>
            <person name="Schulman A.H."/>
            <person name="Timko M.P."/>
            <person name="dePamphilis C.W."/>
            <person name="Choi D."/>
            <person name="Shirasu K."/>
        </authorList>
    </citation>
    <scope>NUCLEOTIDE SEQUENCE [LARGE SCALE GENOMIC DNA]</scope>
    <source>
        <strain evidence="12">cv. UVA1</strain>
    </source>
</reference>
<dbReference type="EMBL" id="BKCP01005738">
    <property type="protein sequence ID" value="GER39813.1"/>
    <property type="molecule type" value="Genomic_DNA"/>
</dbReference>
<keyword evidence="12" id="KW-1185">Reference proteome</keyword>
<name>A0A5A7Q3S4_STRAF</name>
<evidence type="ECO:0000256" key="6">
    <source>
        <dbReference type="ARBA" id="ARBA00022824"/>
    </source>
</evidence>
<dbReference type="Pfam" id="PF10215">
    <property type="entry name" value="Ost4"/>
    <property type="match status" value="1"/>
</dbReference>
<feature type="transmembrane region" description="Helical" evidence="10">
    <location>
        <begin position="95"/>
        <end position="116"/>
    </location>
</feature>
<evidence type="ECO:0000256" key="1">
    <source>
        <dbReference type="ARBA" id="ARBA00002791"/>
    </source>
</evidence>
<comment type="similarity">
    <text evidence="3">Belongs to the OST4 family.</text>
</comment>
<dbReference type="PANTHER" id="PTHR28677:SF4">
    <property type="entry name" value="DOLICHYL-DIPHOSPHOOLIGOSACCHARIDE--PROTEIN GLYCOSYLTRANSFERASE SUBUNIT 4B-RELATED"/>
    <property type="match status" value="1"/>
</dbReference>
<dbReference type="InterPro" id="IPR044165">
    <property type="entry name" value="OST4_plant"/>
</dbReference>
<keyword evidence="11" id="KW-0808">Transferase</keyword>
<keyword evidence="9 10" id="KW-0472">Membrane</keyword>
<feature type="transmembrane region" description="Helical" evidence="10">
    <location>
        <begin position="136"/>
        <end position="154"/>
    </location>
</feature>
<dbReference type="InterPro" id="IPR018943">
    <property type="entry name" value="Oligosaccaryltransferase"/>
</dbReference>
<dbReference type="InterPro" id="IPR036330">
    <property type="entry name" value="Ost4p_sf"/>
</dbReference>
<keyword evidence="8 10" id="KW-1133">Transmembrane helix</keyword>
<evidence type="ECO:0000313" key="12">
    <source>
        <dbReference type="Proteomes" id="UP000325081"/>
    </source>
</evidence>
<evidence type="ECO:0000313" key="11">
    <source>
        <dbReference type="EMBL" id="GER39813.1"/>
    </source>
</evidence>
<dbReference type="SUPFAM" id="SSF103464">
    <property type="entry name" value="Oligosaccharyltransferase subunit ost4p"/>
    <property type="match status" value="1"/>
</dbReference>
<organism evidence="11 12">
    <name type="scientific">Striga asiatica</name>
    <name type="common">Asiatic witchweed</name>
    <name type="synonym">Buchnera asiatica</name>
    <dbReference type="NCBI Taxonomy" id="4170"/>
    <lineage>
        <taxon>Eukaryota</taxon>
        <taxon>Viridiplantae</taxon>
        <taxon>Streptophyta</taxon>
        <taxon>Embryophyta</taxon>
        <taxon>Tracheophyta</taxon>
        <taxon>Spermatophyta</taxon>
        <taxon>Magnoliopsida</taxon>
        <taxon>eudicotyledons</taxon>
        <taxon>Gunneridae</taxon>
        <taxon>Pentapetalae</taxon>
        <taxon>asterids</taxon>
        <taxon>lamiids</taxon>
        <taxon>Lamiales</taxon>
        <taxon>Orobanchaceae</taxon>
        <taxon>Buchnereae</taxon>
        <taxon>Striga</taxon>
    </lineage>
</organism>
<dbReference type="Proteomes" id="UP000325081">
    <property type="component" value="Unassembled WGS sequence"/>
</dbReference>
<dbReference type="GO" id="GO:0005789">
    <property type="term" value="C:endoplasmic reticulum membrane"/>
    <property type="evidence" value="ECO:0007669"/>
    <property type="project" value="UniProtKB-SubCell"/>
</dbReference>
<proteinExistence type="inferred from homology"/>